<dbReference type="InterPro" id="IPR051910">
    <property type="entry name" value="ComF/GntX_DNA_util-trans"/>
</dbReference>
<evidence type="ECO:0000313" key="2">
    <source>
        <dbReference type="EMBL" id="NMW65167.1"/>
    </source>
</evidence>
<sequence>MGGEFEDSSRRALRVSRELRAALTDLGGVLLPTECVGCGAWDEMVCDRCLAQILGEPQALDLELAGIPGFAVANYEGAMRRFVLAGKHDPRLDLRSYFAAAGENAAVLAARLGVMRCHREVFVVPAPSTTPGASSPVAGAFATGIMSGLVKSGVASQSGVLEVLKMRPGTKKQAGLGYSQRVTNRHHQMTLVAPGAGSELSGAAVVLADDVSATGSTLREMARVLQGAGTEILGGFVFATSQFSQ</sequence>
<dbReference type="Gene3D" id="3.40.50.2020">
    <property type="match status" value="1"/>
</dbReference>
<dbReference type="PANTHER" id="PTHR47505">
    <property type="entry name" value="DNA UTILIZATION PROTEIN YHGH"/>
    <property type="match status" value="1"/>
</dbReference>
<accession>A0A7Y0U1P2</accession>
<name>A0A7Y0U1P2_9ACTO</name>
<comment type="caution">
    <text evidence="2">The sequence shown here is derived from an EMBL/GenBank/DDBJ whole genome shotgun (WGS) entry which is preliminary data.</text>
</comment>
<protein>
    <submittedName>
        <fullName evidence="2">Competence protein ComF</fullName>
    </submittedName>
</protein>
<dbReference type="CDD" id="cd06223">
    <property type="entry name" value="PRTases_typeI"/>
    <property type="match status" value="1"/>
</dbReference>
<dbReference type="SUPFAM" id="SSF53271">
    <property type="entry name" value="PRTase-like"/>
    <property type="match status" value="1"/>
</dbReference>
<dbReference type="RefSeq" id="WP_169771958.1">
    <property type="nucleotide sequence ID" value="NZ_JABCUR010000004.1"/>
</dbReference>
<organism evidence="2 3">
    <name type="scientific">Mobiluncus mulieris</name>
    <dbReference type="NCBI Taxonomy" id="2052"/>
    <lineage>
        <taxon>Bacteria</taxon>
        <taxon>Bacillati</taxon>
        <taxon>Actinomycetota</taxon>
        <taxon>Actinomycetes</taxon>
        <taxon>Actinomycetales</taxon>
        <taxon>Actinomycetaceae</taxon>
        <taxon>Mobiluncus</taxon>
    </lineage>
</organism>
<evidence type="ECO:0000313" key="3">
    <source>
        <dbReference type="Proteomes" id="UP000578252"/>
    </source>
</evidence>
<proteinExistence type="inferred from homology"/>
<reference evidence="2 3" key="1">
    <citation type="submission" date="2020-04" db="EMBL/GenBank/DDBJ databases">
        <title>Antimicrobial susceptibility and clonality of vaginal-derived multi-drug resistant Mobiluncus isolates in China.</title>
        <authorList>
            <person name="Zhang X."/>
        </authorList>
    </citation>
    <scope>NUCLEOTIDE SEQUENCE [LARGE SCALE GENOMIC DNA]</scope>
    <source>
        <strain evidence="2 3">13</strain>
    </source>
</reference>
<comment type="similarity">
    <text evidence="1">Belongs to the ComF/GntX family.</text>
</comment>
<dbReference type="AlphaFoldDB" id="A0A7Y0U1P2"/>
<evidence type="ECO:0000256" key="1">
    <source>
        <dbReference type="ARBA" id="ARBA00008007"/>
    </source>
</evidence>
<dbReference type="InterPro" id="IPR029057">
    <property type="entry name" value="PRTase-like"/>
</dbReference>
<dbReference type="EMBL" id="JABCUR010000004">
    <property type="protein sequence ID" value="NMW65167.1"/>
    <property type="molecule type" value="Genomic_DNA"/>
</dbReference>
<dbReference type="InterPro" id="IPR000836">
    <property type="entry name" value="PRTase_dom"/>
</dbReference>
<gene>
    <name evidence="2" type="ORF">HHJ78_06400</name>
</gene>
<dbReference type="PANTHER" id="PTHR47505:SF1">
    <property type="entry name" value="DNA UTILIZATION PROTEIN YHGH"/>
    <property type="match status" value="1"/>
</dbReference>
<dbReference type="Proteomes" id="UP000578252">
    <property type="component" value="Unassembled WGS sequence"/>
</dbReference>